<keyword evidence="2" id="KW-1185">Reference proteome</keyword>
<dbReference type="Proteomes" id="UP000324222">
    <property type="component" value="Unassembled WGS sequence"/>
</dbReference>
<reference evidence="1 2" key="1">
    <citation type="submission" date="2019-05" db="EMBL/GenBank/DDBJ databases">
        <title>Another draft genome of Portunus trituberculatus and its Hox gene families provides insights of decapod evolution.</title>
        <authorList>
            <person name="Jeong J.-H."/>
            <person name="Song I."/>
            <person name="Kim S."/>
            <person name="Choi T."/>
            <person name="Kim D."/>
            <person name="Ryu S."/>
            <person name="Kim W."/>
        </authorList>
    </citation>
    <scope>NUCLEOTIDE SEQUENCE [LARGE SCALE GENOMIC DNA]</scope>
    <source>
        <tissue evidence="1">Muscle</tissue>
    </source>
</reference>
<evidence type="ECO:0000313" key="2">
    <source>
        <dbReference type="Proteomes" id="UP000324222"/>
    </source>
</evidence>
<dbReference type="EMBL" id="VSRR010008788">
    <property type="protein sequence ID" value="MPC49305.1"/>
    <property type="molecule type" value="Genomic_DNA"/>
</dbReference>
<dbReference type="AlphaFoldDB" id="A0A5B7FVE3"/>
<evidence type="ECO:0000313" key="1">
    <source>
        <dbReference type="EMBL" id="MPC49305.1"/>
    </source>
</evidence>
<protein>
    <submittedName>
        <fullName evidence="1">Uncharacterized protein</fullName>
    </submittedName>
</protein>
<proteinExistence type="predicted"/>
<name>A0A5B7FVE3_PORTR</name>
<organism evidence="1 2">
    <name type="scientific">Portunus trituberculatus</name>
    <name type="common">Swimming crab</name>
    <name type="synonym">Neptunus trituberculatus</name>
    <dbReference type="NCBI Taxonomy" id="210409"/>
    <lineage>
        <taxon>Eukaryota</taxon>
        <taxon>Metazoa</taxon>
        <taxon>Ecdysozoa</taxon>
        <taxon>Arthropoda</taxon>
        <taxon>Crustacea</taxon>
        <taxon>Multicrustacea</taxon>
        <taxon>Malacostraca</taxon>
        <taxon>Eumalacostraca</taxon>
        <taxon>Eucarida</taxon>
        <taxon>Decapoda</taxon>
        <taxon>Pleocyemata</taxon>
        <taxon>Brachyura</taxon>
        <taxon>Eubrachyura</taxon>
        <taxon>Portunoidea</taxon>
        <taxon>Portunidae</taxon>
        <taxon>Portuninae</taxon>
        <taxon>Portunus</taxon>
    </lineage>
</organism>
<sequence length="59" mass="7042">MENDKYLLTPRPENPTWCIKKVTEPCLKTSSPRPVLFRIVNKKRRMFFATFSIRGNEKQ</sequence>
<comment type="caution">
    <text evidence="1">The sequence shown here is derived from an EMBL/GenBank/DDBJ whole genome shotgun (WGS) entry which is preliminary data.</text>
</comment>
<accession>A0A5B7FVE3</accession>
<gene>
    <name evidence="1" type="ORF">E2C01_043103</name>
</gene>